<gene>
    <name evidence="1" type="ORF">PENTCL1PPCAC_9274</name>
</gene>
<feature type="non-terminal residue" evidence="1">
    <location>
        <position position="74"/>
    </location>
</feature>
<dbReference type="AlphaFoldDB" id="A0AAV5T3J2"/>
<accession>A0AAV5T3J2</accession>
<evidence type="ECO:0000313" key="2">
    <source>
        <dbReference type="Proteomes" id="UP001432027"/>
    </source>
</evidence>
<sequence length="74" mass="8477">LWTGAESSYPYFFFSSPVALISKGLRFETSRRLPLKRLHLTTAFSRADSAVQPACRHCTSCRSAWRDRNRIRAA</sequence>
<reference evidence="1" key="1">
    <citation type="submission" date="2023-10" db="EMBL/GenBank/DDBJ databases">
        <title>Genome assembly of Pristionchus species.</title>
        <authorList>
            <person name="Yoshida K."/>
            <person name="Sommer R.J."/>
        </authorList>
    </citation>
    <scope>NUCLEOTIDE SEQUENCE</scope>
    <source>
        <strain evidence="1">RS0144</strain>
    </source>
</reference>
<feature type="non-terminal residue" evidence="1">
    <location>
        <position position="1"/>
    </location>
</feature>
<name>A0AAV5T3J2_9BILA</name>
<proteinExistence type="predicted"/>
<keyword evidence="2" id="KW-1185">Reference proteome</keyword>
<evidence type="ECO:0000313" key="1">
    <source>
        <dbReference type="EMBL" id="GMS87099.1"/>
    </source>
</evidence>
<comment type="caution">
    <text evidence="1">The sequence shown here is derived from an EMBL/GenBank/DDBJ whole genome shotgun (WGS) entry which is preliminary data.</text>
</comment>
<dbReference type="EMBL" id="BTSX01000002">
    <property type="protein sequence ID" value="GMS87099.1"/>
    <property type="molecule type" value="Genomic_DNA"/>
</dbReference>
<protein>
    <submittedName>
        <fullName evidence="1">Uncharacterized protein</fullName>
    </submittedName>
</protein>
<dbReference type="Proteomes" id="UP001432027">
    <property type="component" value="Unassembled WGS sequence"/>
</dbReference>
<organism evidence="1 2">
    <name type="scientific">Pristionchus entomophagus</name>
    <dbReference type="NCBI Taxonomy" id="358040"/>
    <lineage>
        <taxon>Eukaryota</taxon>
        <taxon>Metazoa</taxon>
        <taxon>Ecdysozoa</taxon>
        <taxon>Nematoda</taxon>
        <taxon>Chromadorea</taxon>
        <taxon>Rhabditida</taxon>
        <taxon>Rhabditina</taxon>
        <taxon>Diplogasteromorpha</taxon>
        <taxon>Diplogasteroidea</taxon>
        <taxon>Neodiplogasteridae</taxon>
        <taxon>Pristionchus</taxon>
    </lineage>
</organism>